<keyword evidence="6" id="KW-1185">Reference proteome</keyword>
<evidence type="ECO:0000259" key="4">
    <source>
        <dbReference type="PROSITE" id="PS51063"/>
    </source>
</evidence>
<keyword evidence="2" id="KW-0238">DNA-binding</keyword>
<name>A0ABT5J025_9NEIS</name>
<sequence>MTLTDYPPFSLLGARSQALLRQCSLQRHEVSPAPLLGKGQNISGAYVVLSGCLRVYTLTPAGHEATQYFIRPGETCVFALNSLFNDVRYPAWVAVEEAAEIAFIPGPVFRSLFALEPVMQDLTVRTLSVLVFRLMAMLEEMHACTLGQRLANLLLLHAGADGRVSMTQQVMANHLGSSREVVARLIGALVACGAVSSHRGYVCVRQAALLAARSGM</sequence>
<feature type="domain" description="HTH crp-type" evidence="4">
    <location>
        <begin position="144"/>
        <end position="208"/>
    </location>
</feature>
<dbReference type="CDD" id="cd00092">
    <property type="entry name" value="HTH_CRP"/>
    <property type="match status" value="1"/>
</dbReference>
<evidence type="ECO:0000313" key="6">
    <source>
        <dbReference type="Proteomes" id="UP001219956"/>
    </source>
</evidence>
<dbReference type="PROSITE" id="PS51063">
    <property type="entry name" value="HTH_CRP_2"/>
    <property type="match status" value="1"/>
</dbReference>
<organism evidence="5 6">
    <name type="scientific">Vogesella aquatica</name>
    <dbReference type="NCBI Taxonomy" id="2984206"/>
    <lineage>
        <taxon>Bacteria</taxon>
        <taxon>Pseudomonadati</taxon>
        <taxon>Pseudomonadota</taxon>
        <taxon>Betaproteobacteria</taxon>
        <taxon>Neisseriales</taxon>
        <taxon>Chromobacteriaceae</taxon>
        <taxon>Vogesella</taxon>
    </lineage>
</organism>
<comment type="caution">
    <text evidence="5">The sequence shown here is derived from an EMBL/GenBank/DDBJ whole genome shotgun (WGS) entry which is preliminary data.</text>
</comment>
<dbReference type="Gene3D" id="1.10.10.10">
    <property type="entry name" value="Winged helix-like DNA-binding domain superfamily/Winged helix DNA-binding domain"/>
    <property type="match status" value="1"/>
</dbReference>
<protein>
    <submittedName>
        <fullName evidence="5">Crp/Fnr family transcriptional regulator</fullName>
    </submittedName>
</protein>
<dbReference type="InterPro" id="IPR014710">
    <property type="entry name" value="RmlC-like_jellyroll"/>
</dbReference>
<keyword evidence="3" id="KW-0804">Transcription</keyword>
<reference evidence="5 6" key="1">
    <citation type="submission" date="2023-01" db="EMBL/GenBank/DDBJ databases">
        <title>Novel species of the genus Vogesella isolated from rivers.</title>
        <authorList>
            <person name="Lu H."/>
        </authorList>
    </citation>
    <scope>NUCLEOTIDE SEQUENCE [LARGE SCALE GENOMIC DNA]</scope>
    <source>
        <strain evidence="5 6">DC21W</strain>
    </source>
</reference>
<dbReference type="RefSeq" id="WP_272752183.1">
    <property type="nucleotide sequence ID" value="NZ_JAQQLF010000013.1"/>
</dbReference>
<dbReference type="EMBL" id="JAQQLF010000013">
    <property type="protein sequence ID" value="MDC7717875.1"/>
    <property type="molecule type" value="Genomic_DNA"/>
</dbReference>
<gene>
    <name evidence="5" type="ORF">PQU95_11695</name>
</gene>
<dbReference type="SUPFAM" id="SSF51206">
    <property type="entry name" value="cAMP-binding domain-like"/>
    <property type="match status" value="1"/>
</dbReference>
<evidence type="ECO:0000256" key="2">
    <source>
        <dbReference type="ARBA" id="ARBA00023125"/>
    </source>
</evidence>
<dbReference type="InterPro" id="IPR018490">
    <property type="entry name" value="cNMP-bd_dom_sf"/>
</dbReference>
<dbReference type="InterPro" id="IPR000595">
    <property type="entry name" value="cNMP-bd_dom"/>
</dbReference>
<dbReference type="InterPro" id="IPR036390">
    <property type="entry name" value="WH_DNA-bd_sf"/>
</dbReference>
<accession>A0ABT5J025</accession>
<dbReference type="InterPro" id="IPR012318">
    <property type="entry name" value="HTH_CRP"/>
</dbReference>
<keyword evidence="1" id="KW-0805">Transcription regulation</keyword>
<dbReference type="Gene3D" id="2.60.120.10">
    <property type="entry name" value="Jelly Rolls"/>
    <property type="match status" value="1"/>
</dbReference>
<dbReference type="SMART" id="SM00419">
    <property type="entry name" value="HTH_CRP"/>
    <property type="match status" value="1"/>
</dbReference>
<evidence type="ECO:0000256" key="1">
    <source>
        <dbReference type="ARBA" id="ARBA00023015"/>
    </source>
</evidence>
<evidence type="ECO:0000256" key="3">
    <source>
        <dbReference type="ARBA" id="ARBA00023163"/>
    </source>
</evidence>
<dbReference type="SUPFAM" id="SSF46785">
    <property type="entry name" value="Winged helix' DNA-binding domain"/>
    <property type="match status" value="1"/>
</dbReference>
<dbReference type="InterPro" id="IPR036388">
    <property type="entry name" value="WH-like_DNA-bd_sf"/>
</dbReference>
<dbReference type="Pfam" id="PF00027">
    <property type="entry name" value="cNMP_binding"/>
    <property type="match status" value="1"/>
</dbReference>
<dbReference type="Pfam" id="PF13545">
    <property type="entry name" value="HTH_Crp_2"/>
    <property type="match status" value="1"/>
</dbReference>
<dbReference type="CDD" id="cd00038">
    <property type="entry name" value="CAP_ED"/>
    <property type="match status" value="1"/>
</dbReference>
<dbReference type="Proteomes" id="UP001219956">
    <property type="component" value="Unassembled WGS sequence"/>
</dbReference>
<evidence type="ECO:0000313" key="5">
    <source>
        <dbReference type="EMBL" id="MDC7717875.1"/>
    </source>
</evidence>
<proteinExistence type="predicted"/>